<accession>A0ABQ1NFU3</accession>
<sequence length="104" mass="11126">MSYLALLFSGAFLCNCVPHLASGLRGEPFPTPFAKPRGVGDSSALVNVLRGYFNLLAGLYLLTRQPVTIGVNANCLAVFAGALVLGTYMSVHFGKVWQGKHARQ</sequence>
<organism evidence="2 3">
    <name type="scientific">Paraburkholderia caffeinilytica</name>
    <dbReference type="NCBI Taxonomy" id="1761016"/>
    <lineage>
        <taxon>Bacteria</taxon>
        <taxon>Pseudomonadati</taxon>
        <taxon>Pseudomonadota</taxon>
        <taxon>Betaproteobacteria</taxon>
        <taxon>Burkholderiales</taxon>
        <taxon>Burkholderiaceae</taxon>
        <taxon>Paraburkholderia</taxon>
    </lineage>
</organism>
<keyword evidence="1" id="KW-0812">Transmembrane</keyword>
<evidence type="ECO:0000256" key="1">
    <source>
        <dbReference type="SAM" id="Phobius"/>
    </source>
</evidence>
<comment type="caution">
    <text evidence="2">The sequence shown here is derived from an EMBL/GenBank/DDBJ whole genome shotgun (WGS) entry which is preliminary data.</text>
</comment>
<evidence type="ECO:0000313" key="3">
    <source>
        <dbReference type="Proteomes" id="UP000602004"/>
    </source>
</evidence>
<proteinExistence type="predicted"/>
<feature type="transmembrane region" description="Helical" evidence="1">
    <location>
        <begin position="69"/>
        <end position="91"/>
    </location>
</feature>
<feature type="transmembrane region" description="Helical" evidence="1">
    <location>
        <begin position="42"/>
        <end position="62"/>
    </location>
</feature>
<keyword evidence="3" id="KW-1185">Reference proteome</keyword>
<dbReference type="Proteomes" id="UP000602004">
    <property type="component" value="Unassembled WGS sequence"/>
</dbReference>
<name>A0ABQ1NFU3_9BURK</name>
<dbReference type="RefSeq" id="WP_115783297.1">
    <property type="nucleotide sequence ID" value="NZ_BMHL01000021.1"/>
</dbReference>
<gene>
    <name evidence="2" type="ORF">GCM10011400_69700</name>
</gene>
<dbReference type="EMBL" id="BMHL01000021">
    <property type="protein sequence ID" value="GGC71701.1"/>
    <property type="molecule type" value="Genomic_DNA"/>
</dbReference>
<keyword evidence="1" id="KW-1133">Transmembrane helix</keyword>
<protein>
    <submittedName>
        <fullName evidence="2">Uncharacterized protein</fullName>
    </submittedName>
</protein>
<evidence type="ECO:0000313" key="2">
    <source>
        <dbReference type="EMBL" id="GGC71701.1"/>
    </source>
</evidence>
<reference evidence="3" key="1">
    <citation type="journal article" date="2019" name="Int. J. Syst. Evol. Microbiol.">
        <title>The Global Catalogue of Microorganisms (GCM) 10K type strain sequencing project: providing services to taxonomists for standard genome sequencing and annotation.</title>
        <authorList>
            <consortium name="The Broad Institute Genomics Platform"/>
            <consortium name="The Broad Institute Genome Sequencing Center for Infectious Disease"/>
            <person name="Wu L."/>
            <person name="Ma J."/>
        </authorList>
    </citation>
    <scope>NUCLEOTIDE SEQUENCE [LARGE SCALE GENOMIC DNA]</scope>
    <source>
        <strain evidence="3">CGMCC 1.15103</strain>
    </source>
</reference>
<keyword evidence="1" id="KW-0472">Membrane</keyword>